<evidence type="ECO:0000313" key="2">
    <source>
        <dbReference type="Proteomes" id="UP000318017"/>
    </source>
</evidence>
<dbReference type="OrthoDB" id="297880at2"/>
<protein>
    <submittedName>
        <fullName evidence="1">Uncharacterized protein</fullName>
    </submittedName>
</protein>
<dbReference type="RefSeq" id="WP_145082414.1">
    <property type="nucleotide sequence ID" value="NZ_CP036298.1"/>
</dbReference>
<sequence>MIRLINAINAAKKILVARQAWNEQDGPNIFWQGAQSKQISEAFDEAIRTACDSTADADSEVEDSARALLLCLDDVAYSHQKWLQDASMGLPTAPPRGSDQLHRVLDRLAEQVKQSSLPLPPPIEQLQKQKVSPNQIALIYGWKLEDGSPDAQKVFEEISKPGTHFKPKTWVHPAVKSIQAETDRRWTVREPRSRLFLLHSDGRPAGAEPSNPQIPSLDELLDVRAPVEQIMRLHQMTEEDVLEAARVAGVDLQERYI</sequence>
<accession>A0A518GCL3</accession>
<proteinExistence type="predicted"/>
<gene>
    <name evidence="1" type="ORF">Q31a_47140</name>
</gene>
<dbReference type="AlphaFoldDB" id="A0A518GCL3"/>
<evidence type="ECO:0000313" key="1">
    <source>
        <dbReference type="EMBL" id="QDV26341.1"/>
    </source>
</evidence>
<keyword evidence="2" id="KW-1185">Reference proteome</keyword>
<reference evidence="1 2" key="1">
    <citation type="submission" date="2019-02" db="EMBL/GenBank/DDBJ databases">
        <title>Deep-cultivation of Planctomycetes and their phenomic and genomic characterization uncovers novel biology.</title>
        <authorList>
            <person name="Wiegand S."/>
            <person name="Jogler M."/>
            <person name="Boedeker C."/>
            <person name="Pinto D."/>
            <person name="Vollmers J."/>
            <person name="Rivas-Marin E."/>
            <person name="Kohn T."/>
            <person name="Peeters S.H."/>
            <person name="Heuer A."/>
            <person name="Rast P."/>
            <person name="Oberbeckmann S."/>
            <person name="Bunk B."/>
            <person name="Jeske O."/>
            <person name="Meyerdierks A."/>
            <person name="Storesund J.E."/>
            <person name="Kallscheuer N."/>
            <person name="Luecker S."/>
            <person name="Lage O.M."/>
            <person name="Pohl T."/>
            <person name="Merkel B.J."/>
            <person name="Hornburger P."/>
            <person name="Mueller R.-W."/>
            <person name="Bruemmer F."/>
            <person name="Labrenz M."/>
            <person name="Spormann A.M."/>
            <person name="Op den Camp H."/>
            <person name="Overmann J."/>
            <person name="Amann R."/>
            <person name="Jetten M.S.M."/>
            <person name="Mascher T."/>
            <person name="Medema M.H."/>
            <person name="Devos D.P."/>
            <person name="Kaster A.-K."/>
            <person name="Ovreas L."/>
            <person name="Rohde M."/>
            <person name="Galperin M.Y."/>
            <person name="Jogler C."/>
        </authorList>
    </citation>
    <scope>NUCLEOTIDE SEQUENCE [LARGE SCALE GENOMIC DNA]</scope>
    <source>
        <strain evidence="1 2">Q31a</strain>
    </source>
</reference>
<dbReference type="EMBL" id="CP036298">
    <property type="protein sequence ID" value="QDV26341.1"/>
    <property type="molecule type" value="Genomic_DNA"/>
</dbReference>
<name>A0A518GCL3_9BACT</name>
<organism evidence="1 2">
    <name type="scientific">Aureliella helgolandensis</name>
    <dbReference type="NCBI Taxonomy" id="2527968"/>
    <lineage>
        <taxon>Bacteria</taxon>
        <taxon>Pseudomonadati</taxon>
        <taxon>Planctomycetota</taxon>
        <taxon>Planctomycetia</taxon>
        <taxon>Pirellulales</taxon>
        <taxon>Pirellulaceae</taxon>
        <taxon>Aureliella</taxon>
    </lineage>
</organism>
<dbReference type="KEGG" id="ahel:Q31a_47140"/>
<dbReference type="Proteomes" id="UP000318017">
    <property type="component" value="Chromosome"/>
</dbReference>